<dbReference type="Proteomes" id="UP001231189">
    <property type="component" value="Unassembled WGS sequence"/>
</dbReference>
<evidence type="ECO:0000259" key="2">
    <source>
        <dbReference type="Pfam" id="PF07727"/>
    </source>
</evidence>
<dbReference type="InterPro" id="IPR054722">
    <property type="entry name" value="PolX-like_BBD"/>
</dbReference>
<feature type="region of interest" description="Disordered" evidence="1">
    <location>
        <begin position="72"/>
        <end position="93"/>
    </location>
</feature>
<comment type="caution">
    <text evidence="5">The sequence shown here is derived from an EMBL/GenBank/DDBJ whole genome shotgun (WGS) entry which is preliminary data.</text>
</comment>
<dbReference type="Pfam" id="PF22936">
    <property type="entry name" value="Pol_BBD"/>
    <property type="match status" value="1"/>
</dbReference>
<feature type="region of interest" description="Disordered" evidence="1">
    <location>
        <begin position="439"/>
        <end position="547"/>
    </location>
</feature>
<feature type="domain" description="Retroviral polymerase SH3-like" evidence="4">
    <location>
        <begin position="398"/>
        <end position="431"/>
    </location>
</feature>
<feature type="compositionally biased region" description="Pro residues" evidence="1">
    <location>
        <begin position="448"/>
        <end position="474"/>
    </location>
</feature>
<dbReference type="InterPro" id="IPR013103">
    <property type="entry name" value="RVT_2"/>
</dbReference>
<dbReference type="InterPro" id="IPR057670">
    <property type="entry name" value="SH3_retrovirus"/>
</dbReference>
<accession>A0AAD8S0F8</accession>
<keyword evidence="6" id="KW-1185">Reference proteome</keyword>
<evidence type="ECO:0000313" key="6">
    <source>
        <dbReference type="Proteomes" id="UP001231189"/>
    </source>
</evidence>
<name>A0AAD8S0F8_LOLMU</name>
<feature type="domain" description="Reverse transcriptase Ty1/copia-type" evidence="2">
    <location>
        <begin position="581"/>
        <end position="658"/>
    </location>
</feature>
<protein>
    <recommendedName>
        <fullName evidence="7">Reverse transcriptase Ty1/copia-type domain-containing protein</fullName>
    </recommendedName>
</protein>
<evidence type="ECO:0000259" key="4">
    <source>
        <dbReference type="Pfam" id="PF25597"/>
    </source>
</evidence>
<evidence type="ECO:0000259" key="3">
    <source>
        <dbReference type="Pfam" id="PF22936"/>
    </source>
</evidence>
<feature type="compositionally biased region" description="Low complexity" evidence="1">
    <location>
        <begin position="510"/>
        <end position="524"/>
    </location>
</feature>
<proteinExistence type="predicted"/>
<reference evidence="5" key="1">
    <citation type="submission" date="2023-07" db="EMBL/GenBank/DDBJ databases">
        <title>A chromosome-level genome assembly of Lolium multiflorum.</title>
        <authorList>
            <person name="Chen Y."/>
            <person name="Copetti D."/>
            <person name="Kolliker R."/>
            <person name="Studer B."/>
        </authorList>
    </citation>
    <scope>NUCLEOTIDE SEQUENCE</scope>
    <source>
        <strain evidence="5">02402/16</strain>
        <tissue evidence="5">Leaf</tissue>
    </source>
</reference>
<dbReference type="Pfam" id="PF25597">
    <property type="entry name" value="SH3_retrovirus"/>
    <property type="match status" value="1"/>
</dbReference>
<evidence type="ECO:0000313" key="5">
    <source>
        <dbReference type="EMBL" id="KAK1643491.1"/>
    </source>
</evidence>
<gene>
    <name evidence="5" type="ORF">QYE76_061296</name>
</gene>
<feature type="domain" description="Retrovirus-related Pol polyprotein from transposon TNT 1-94-like beta-barrel" evidence="3">
    <location>
        <begin position="239"/>
        <end position="315"/>
    </location>
</feature>
<organism evidence="5 6">
    <name type="scientific">Lolium multiflorum</name>
    <name type="common">Italian ryegrass</name>
    <name type="synonym">Lolium perenne subsp. multiflorum</name>
    <dbReference type="NCBI Taxonomy" id="4521"/>
    <lineage>
        <taxon>Eukaryota</taxon>
        <taxon>Viridiplantae</taxon>
        <taxon>Streptophyta</taxon>
        <taxon>Embryophyta</taxon>
        <taxon>Tracheophyta</taxon>
        <taxon>Spermatophyta</taxon>
        <taxon>Magnoliopsida</taxon>
        <taxon>Liliopsida</taxon>
        <taxon>Poales</taxon>
        <taxon>Poaceae</taxon>
        <taxon>BOP clade</taxon>
        <taxon>Pooideae</taxon>
        <taxon>Poodae</taxon>
        <taxon>Poeae</taxon>
        <taxon>Poeae Chloroplast Group 2 (Poeae type)</taxon>
        <taxon>Loliodinae</taxon>
        <taxon>Loliinae</taxon>
        <taxon>Lolium</taxon>
    </lineage>
</organism>
<dbReference type="EMBL" id="JAUUTY010000004">
    <property type="protein sequence ID" value="KAK1643491.1"/>
    <property type="molecule type" value="Genomic_DNA"/>
</dbReference>
<dbReference type="Pfam" id="PF07727">
    <property type="entry name" value="RVT_2"/>
    <property type="match status" value="1"/>
</dbReference>
<sequence length="659" mass="71553">MQSLGQSPGVTDLAEHDQPDQLNSYLENKFFFIAAAARLGISPPRPVAAAASPSPAPAALLSLPILRRSSTSRAVPASDHHAPGAGSPLPLDASTSTSARRRLLVVLLCRPLRCGLQHRLYSLFRRSRARVSLSSLVVLVLPAPSVARLATTSLAAGGGTPAYVSSTLISLLVGRLVLQDLLLLPRLVLQAHLLHLRSDIIRGLRGLLAATALLRRYCWSCLPAPRDHHLLHSRTSSPWYLDSGASFHMTSASSILSALRSLISPVRVITVDGSSLPVSSRGTLSTSSFSVPDVSHVPSLKMNLFSASHLTDSGCRVILDADSCAVQDRRTQALVGADPHSLESPGLWELASRSFCRHFICRSPAFSVTGSFQQWHHRLGHLCGSRLSSLVRRGLLGDEHKGYRCWDPVGRRMRISRDVTFDETRPFYPRPTSGTYPVDDLSFLLLPDAPPSVPPVSPPDAPPPTPEPSSPPSSPSSSSDSAGPPSPLSPFPFHYSRRSTVPDSSPDDPSPSSSDELSSSDESPSSPPLPPVRQRRAPNRFSPSQYGLSVVSEPTSYRDAECHPEWQLAMAEEIAALERTATWDLVSPPPGVRPITRKWVYKIKTRSDGSLERYKARLVARGFQQEHGRDYDETFAPVAHMTTVRTLLAVASVRRWSVS</sequence>
<dbReference type="AlphaFoldDB" id="A0AAD8S0F8"/>
<evidence type="ECO:0008006" key="7">
    <source>
        <dbReference type="Google" id="ProtNLM"/>
    </source>
</evidence>
<evidence type="ECO:0000256" key="1">
    <source>
        <dbReference type="SAM" id="MobiDB-lite"/>
    </source>
</evidence>